<accession>A0A835Q8Q9</accession>
<dbReference type="PANTHER" id="PTHR36808">
    <property type="entry name" value="TRANSCRIPTIONAL REGULATOR ATRX-LIKE PROTEIN"/>
    <property type="match status" value="1"/>
</dbReference>
<proteinExistence type="predicted"/>
<dbReference type="EMBL" id="JADCNM010000009">
    <property type="protein sequence ID" value="KAG0468531.1"/>
    <property type="molecule type" value="Genomic_DNA"/>
</dbReference>
<feature type="compositionally biased region" description="Polar residues" evidence="1">
    <location>
        <begin position="9"/>
        <end position="23"/>
    </location>
</feature>
<organism evidence="2 3">
    <name type="scientific">Vanilla planifolia</name>
    <name type="common">Vanilla</name>
    <dbReference type="NCBI Taxonomy" id="51239"/>
    <lineage>
        <taxon>Eukaryota</taxon>
        <taxon>Viridiplantae</taxon>
        <taxon>Streptophyta</taxon>
        <taxon>Embryophyta</taxon>
        <taxon>Tracheophyta</taxon>
        <taxon>Spermatophyta</taxon>
        <taxon>Magnoliopsida</taxon>
        <taxon>Liliopsida</taxon>
        <taxon>Asparagales</taxon>
        <taxon>Orchidaceae</taxon>
        <taxon>Vanilloideae</taxon>
        <taxon>Vanilleae</taxon>
        <taxon>Vanilla</taxon>
    </lineage>
</organism>
<protein>
    <submittedName>
        <fullName evidence="2">Uncharacterized protein</fullName>
    </submittedName>
</protein>
<evidence type="ECO:0000313" key="3">
    <source>
        <dbReference type="Proteomes" id="UP000639772"/>
    </source>
</evidence>
<dbReference type="PANTHER" id="PTHR36808:SF1">
    <property type="entry name" value="TRANSCRIPTIONAL REGULATOR ATRX-LIKE PROTEIN"/>
    <property type="match status" value="1"/>
</dbReference>
<sequence length="56" mass="6444">MDAEKKIGSQENVADSGSQFEQKTFSRMHDGEMVQVSYKVYIPKKTPALARRKLQR</sequence>
<comment type="caution">
    <text evidence="2">The sequence shown here is derived from an EMBL/GenBank/DDBJ whole genome shotgun (WGS) entry which is preliminary data.</text>
</comment>
<name>A0A835Q8Q9_VANPL</name>
<dbReference type="Proteomes" id="UP000639772">
    <property type="component" value="Chromosome 9"/>
</dbReference>
<dbReference type="OrthoDB" id="786617at2759"/>
<feature type="region of interest" description="Disordered" evidence="1">
    <location>
        <begin position="1"/>
        <end position="23"/>
    </location>
</feature>
<evidence type="ECO:0000313" key="2">
    <source>
        <dbReference type="EMBL" id="KAG0468531.1"/>
    </source>
</evidence>
<dbReference type="AlphaFoldDB" id="A0A835Q8Q9"/>
<evidence type="ECO:0000256" key="1">
    <source>
        <dbReference type="SAM" id="MobiDB-lite"/>
    </source>
</evidence>
<gene>
    <name evidence="2" type="ORF">HPP92_017859</name>
</gene>
<reference evidence="2 3" key="1">
    <citation type="journal article" date="2020" name="Nat. Food">
        <title>A phased Vanilla planifolia genome enables genetic improvement of flavour and production.</title>
        <authorList>
            <person name="Hasing T."/>
            <person name="Tang H."/>
            <person name="Brym M."/>
            <person name="Khazi F."/>
            <person name="Huang T."/>
            <person name="Chambers A.H."/>
        </authorList>
    </citation>
    <scope>NUCLEOTIDE SEQUENCE [LARGE SCALE GENOMIC DNA]</scope>
    <source>
        <tissue evidence="2">Leaf</tissue>
    </source>
</reference>